<feature type="region of interest" description="Disordered" evidence="1">
    <location>
        <begin position="239"/>
        <end position="265"/>
    </location>
</feature>
<name>A0A3S3MU10_9MAGN</name>
<dbReference type="PANTHER" id="PTHR13343:SF28">
    <property type="entry name" value="PENTATRICOPEPTIDE REPEAT (PPR) SUPERFAMILY PROTEIN"/>
    <property type="match status" value="1"/>
</dbReference>
<dbReference type="Proteomes" id="UP000283530">
    <property type="component" value="Unassembled WGS sequence"/>
</dbReference>
<dbReference type="PANTHER" id="PTHR13343">
    <property type="entry name" value="CREG1 PROTEIN"/>
    <property type="match status" value="1"/>
</dbReference>
<dbReference type="InterPro" id="IPR037119">
    <property type="entry name" value="Haem_oxidase_HugZ-like_sf"/>
</dbReference>
<comment type="caution">
    <text evidence="2">The sequence shown here is derived from an EMBL/GenBank/DDBJ whole genome shotgun (WGS) entry which is preliminary data.</text>
</comment>
<dbReference type="OrthoDB" id="1873930at2759"/>
<evidence type="ECO:0000256" key="1">
    <source>
        <dbReference type="SAM" id="MobiDB-lite"/>
    </source>
</evidence>
<organism evidence="2 3">
    <name type="scientific">Cinnamomum micranthum f. kanehirae</name>
    <dbReference type="NCBI Taxonomy" id="337451"/>
    <lineage>
        <taxon>Eukaryota</taxon>
        <taxon>Viridiplantae</taxon>
        <taxon>Streptophyta</taxon>
        <taxon>Embryophyta</taxon>
        <taxon>Tracheophyta</taxon>
        <taxon>Spermatophyta</taxon>
        <taxon>Magnoliopsida</taxon>
        <taxon>Magnoliidae</taxon>
        <taxon>Laurales</taxon>
        <taxon>Lauraceae</taxon>
        <taxon>Cinnamomum</taxon>
    </lineage>
</organism>
<proteinExistence type="predicted"/>
<dbReference type="EMBL" id="QPKB01000004">
    <property type="protein sequence ID" value="RWR82393.1"/>
    <property type="molecule type" value="Genomic_DNA"/>
</dbReference>
<protein>
    <submittedName>
        <fullName evidence="2">Pentatricopeptide repeat superfamily protein, putative isoform 1</fullName>
    </submittedName>
</protein>
<dbReference type="SUPFAM" id="SSF50475">
    <property type="entry name" value="FMN-binding split barrel"/>
    <property type="match status" value="1"/>
</dbReference>
<accession>A0A3S3MU10</accession>
<reference evidence="2 3" key="1">
    <citation type="journal article" date="2019" name="Nat. Plants">
        <title>Stout camphor tree genome fills gaps in understanding of flowering plant genome evolution.</title>
        <authorList>
            <person name="Chaw S.M."/>
            <person name="Liu Y.C."/>
            <person name="Wu Y.W."/>
            <person name="Wang H.Y."/>
            <person name="Lin C.I."/>
            <person name="Wu C.S."/>
            <person name="Ke H.M."/>
            <person name="Chang L.Y."/>
            <person name="Hsu C.Y."/>
            <person name="Yang H.T."/>
            <person name="Sudianto E."/>
            <person name="Hsu M.H."/>
            <person name="Wu K.P."/>
            <person name="Wang L.N."/>
            <person name="Leebens-Mack J.H."/>
            <person name="Tsai I.J."/>
        </authorList>
    </citation>
    <scope>NUCLEOTIDE SEQUENCE [LARGE SCALE GENOMIC DNA]</scope>
    <source>
        <strain evidence="3">cv. Chaw 1501</strain>
        <tissue evidence="2">Young leaves</tissue>
    </source>
</reference>
<keyword evidence="3" id="KW-1185">Reference proteome</keyword>
<dbReference type="AlphaFoldDB" id="A0A3S3MU10"/>
<evidence type="ECO:0000313" key="3">
    <source>
        <dbReference type="Proteomes" id="UP000283530"/>
    </source>
</evidence>
<sequence length="499" mass="55318">MMMTLVESSLVVGFRSSGMPSSIASVGSCQPSCTISAATTNDQITLYPGWCRFGSHASRTFISRGIAHVTNVNSRGLWRNGLTRRSDLLKGSVVPAAATEHSGSTSDPLERNAGIRQSYHPFEEIEESVSKPDSEEAARLSDAEMTRTMIEVNSKATLMFSGMIDDEVHDNVVWPGLPYVTDEHGDIYFKVDSDEGIMQTLASESNVVKVIIGLDNMGIFTEMGLPGQSDIDFGIEEITDEDSDNDDDYENDDEDDDDDDDDDDEDWVAILDDEEDEFDSSDTLGDWANLETMRSSHPLYFARRIAEVVSNPHSGCIDLPCTGLAIQGMLRPAFFEEQSTIQKNMTSHQTDEVEKEESIQIGTAFYKLEIITIQLVSAYGNQCVVNVEDFRRARPDVIAHSATNIISRLEAGGEKIVQTFKSLCWRCKGIIVEEAALIGVDSLGFDLRVCSGTQVQTLRFAFDTRATSEYSAERQLHDLLFPRIHPKLQNCQEAHQKDG</sequence>
<dbReference type="STRING" id="337451.A0A3S3MU10"/>
<gene>
    <name evidence="2" type="ORF">CKAN_01110900</name>
</gene>
<evidence type="ECO:0000313" key="2">
    <source>
        <dbReference type="EMBL" id="RWR82393.1"/>
    </source>
</evidence>
<dbReference type="Gene3D" id="3.20.180.10">
    <property type="entry name" value="PNP-oxidase-like"/>
    <property type="match status" value="1"/>
</dbReference>